<dbReference type="EMBL" id="VSRR010046834">
    <property type="protein sequence ID" value="MPC77819.1"/>
    <property type="molecule type" value="Genomic_DNA"/>
</dbReference>
<evidence type="ECO:0000313" key="1">
    <source>
        <dbReference type="EMBL" id="MPC77819.1"/>
    </source>
</evidence>
<organism evidence="1 2">
    <name type="scientific">Portunus trituberculatus</name>
    <name type="common">Swimming crab</name>
    <name type="synonym">Neptunus trituberculatus</name>
    <dbReference type="NCBI Taxonomy" id="210409"/>
    <lineage>
        <taxon>Eukaryota</taxon>
        <taxon>Metazoa</taxon>
        <taxon>Ecdysozoa</taxon>
        <taxon>Arthropoda</taxon>
        <taxon>Crustacea</taxon>
        <taxon>Multicrustacea</taxon>
        <taxon>Malacostraca</taxon>
        <taxon>Eumalacostraca</taxon>
        <taxon>Eucarida</taxon>
        <taxon>Decapoda</taxon>
        <taxon>Pleocyemata</taxon>
        <taxon>Brachyura</taxon>
        <taxon>Eubrachyura</taxon>
        <taxon>Portunoidea</taxon>
        <taxon>Portunidae</taxon>
        <taxon>Portuninae</taxon>
        <taxon>Portunus</taxon>
    </lineage>
</organism>
<sequence length="67" mass="7721">MDRFEVWVRDTDSRLLHLNRRCFSSVLVSGRMRADSEGATRGSTKRHKGTRGFKGPVVMLLVMRDLK</sequence>
<protein>
    <submittedName>
        <fullName evidence="1">Uncharacterized protein</fullName>
    </submittedName>
</protein>
<gene>
    <name evidence="1" type="ORF">E2C01_072286</name>
</gene>
<accession>A0A5B7I7D0</accession>
<proteinExistence type="predicted"/>
<evidence type="ECO:0000313" key="2">
    <source>
        <dbReference type="Proteomes" id="UP000324222"/>
    </source>
</evidence>
<comment type="caution">
    <text evidence="1">The sequence shown here is derived from an EMBL/GenBank/DDBJ whole genome shotgun (WGS) entry which is preliminary data.</text>
</comment>
<name>A0A5B7I7D0_PORTR</name>
<keyword evidence="2" id="KW-1185">Reference proteome</keyword>
<dbReference type="Proteomes" id="UP000324222">
    <property type="component" value="Unassembled WGS sequence"/>
</dbReference>
<dbReference type="AlphaFoldDB" id="A0A5B7I7D0"/>
<reference evidence="1 2" key="1">
    <citation type="submission" date="2019-05" db="EMBL/GenBank/DDBJ databases">
        <title>Another draft genome of Portunus trituberculatus and its Hox gene families provides insights of decapod evolution.</title>
        <authorList>
            <person name="Jeong J.-H."/>
            <person name="Song I."/>
            <person name="Kim S."/>
            <person name="Choi T."/>
            <person name="Kim D."/>
            <person name="Ryu S."/>
            <person name="Kim W."/>
        </authorList>
    </citation>
    <scope>NUCLEOTIDE SEQUENCE [LARGE SCALE GENOMIC DNA]</scope>
    <source>
        <tissue evidence="1">Muscle</tissue>
    </source>
</reference>